<comment type="caution">
    <text evidence="2">The sequence shown here is derived from an EMBL/GenBank/DDBJ whole genome shotgun (WGS) entry which is preliminary data.</text>
</comment>
<dbReference type="EMBL" id="JBIYXZ010002069">
    <property type="protein sequence ID" value="KAL3066091.1"/>
    <property type="molecule type" value="Genomic_DNA"/>
</dbReference>
<name>A0ABD2HIZ0_PAGBO</name>
<reference evidence="2 3" key="2">
    <citation type="journal article" date="2024" name="G3 (Bethesda)">
        <title>The genome of the cryopelagic Antarctic bald notothen, Trematomus borchgrevinki.</title>
        <authorList>
            <person name="Rayamajhi N."/>
            <person name="Rivera-Colon A.G."/>
            <person name="Minhas B.F."/>
            <person name="Cheng C.C."/>
            <person name="Catchen J.M."/>
        </authorList>
    </citation>
    <scope>NUCLEOTIDE SEQUENCE [LARGE SCALE GENOMIC DNA]</scope>
    <source>
        <strain evidence="2">AGRC-2024</strain>
    </source>
</reference>
<dbReference type="Proteomes" id="UP001619887">
    <property type="component" value="Unassembled WGS sequence"/>
</dbReference>
<sequence>MFVSLLLGFPGLLQLPPGWSTCKRHPTATADSECCSQTGLHLPQFSLTAPLLCSLHWLPVDARIRFKTLVLAYRAVKGTAPSYIQVLVKPYTPARALRSASANQLATPSLRVGPRNSSRTLLFVILAPKWWIPIDLRTAETLHILRRKLKTHLFQLYLGN</sequence>
<gene>
    <name evidence="2" type="ORF">OYC64_016104</name>
</gene>
<feature type="signal peptide" evidence="1">
    <location>
        <begin position="1"/>
        <end position="20"/>
    </location>
</feature>
<accession>A0ABD2HIZ0</accession>
<proteinExistence type="predicted"/>
<dbReference type="AlphaFoldDB" id="A0ABD2HIZ0"/>
<evidence type="ECO:0000313" key="2">
    <source>
        <dbReference type="EMBL" id="KAL3066091.1"/>
    </source>
</evidence>
<keyword evidence="1" id="KW-0732">Signal</keyword>
<keyword evidence="3" id="KW-1185">Reference proteome</keyword>
<organism evidence="2 3">
    <name type="scientific">Pagothenia borchgrevinki</name>
    <name type="common">Bald rockcod</name>
    <name type="synonym">Trematomus borchgrevinki</name>
    <dbReference type="NCBI Taxonomy" id="8213"/>
    <lineage>
        <taxon>Eukaryota</taxon>
        <taxon>Metazoa</taxon>
        <taxon>Chordata</taxon>
        <taxon>Craniata</taxon>
        <taxon>Vertebrata</taxon>
        <taxon>Euteleostomi</taxon>
        <taxon>Actinopterygii</taxon>
        <taxon>Neopterygii</taxon>
        <taxon>Teleostei</taxon>
        <taxon>Neoteleostei</taxon>
        <taxon>Acanthomorphata</taxon>
        <taxon>Eupercaria</taxon>
        <taxon>Perciformes</taxon>
        <taxon>Notothenioidei</taxon>
        <taxon>Nototheniidae</taxon>
        <taxon>Pagothenia</taxon>
    </lineage>
</organism>
<evidence type="ECO:0000313" key="3">
    <source>
        <dbReference type="Proteomes" id="UP001619887"/>
    </source>
</evidence>
<protein>
    <recommendedName>
        <fullName evidence="4">Secreted protein</fullName>
    </recommendedName>
</protein>
<evidence type="ECO:0000256" key="1">
    <source>
        <dbReference type="SAM" id="SignalP"/>
    </source>
</evidence>
<evidence type="ECO:0008006" key="4">
    <source>
        <dbReference type="Google" id="ProtNLM"/>
    </source>
</evidence>
<reference evidence="2 3" key="1">
    <citation type="journal article" date="2022" name="G3 (Bethesda)">
        <title>Evaluating Illumina-, Nanopore-, and PacBio-based genome assembly strategies with the bald notothen, Trematomus borchgrevinki.</title>
        <authorList>
            <person name="Rayamajhi N."/>
            <person name="Cheng C.C."/>
            <person name="Catchen J.M."/>
        </authorList>
    </citation>
    <scope>NUCLEOTIDE SEQUENCE [LARGE SCALE GENOMIC DNA]</scope>
    <source>
        <strain evidence="2">AGRC-2024</strain>
    </source>
</reference>
<feature type="chain" id="PRO_5044879175" description="Secreted protein" evidence="1">
    <location>
        <begin position="21"/>
        <end position="160"/>
    </location>
</feature>